<protein>
    <submittedName>
        <fullName evidence="1">Uncharacterized protein</fullName>
    </submittedName>
</protein>
<accession>A0ABQ5S1S0</accession>
<dbReference type="Proteomes" id="UP001165090">
    <property type="component" value="Unassembled WGS sequence"/>
</dbReference>
<sequence>MTSILHMLRCGRERRSAKERRWGQLLRPGRLILIALITADIAAHVCIRAGGVYIRASGVCRIAGRQRGHLKAAMEAADLRCRGSSCGLLLQLGVDDLGAACWES</sequence>
<organism evidence="1 2">
    <name type="scientific">Volvox africanus</name>
    <dbReference type="NCBI Taxonomy" id="51714"/>
    <lineage>
        <taxon>Eukaryota</taxon>
        <taxon>Viridiplantae</taxon>
        <taxon>Chlorophyta</taxon>
        <taxon>core chlorophytes</taxon>
        <taxon>Chlorophyceae</taxon>
        <taxon>CS clade</taxon>
        <taxon>Chlamydomonadales</taxon>
        <taxon>Volvocaceae</taxon>
        <taxon>Volvox</taxon>
    </lineage>
</organism>
<dbReference type="EMBL" id="BSDZ01000016">
    <property type="protein sequence ID" value="GLI63813.1"/>
    <property type="molecule type" value="Genomic_DNA"/>
</dbReference>
<name>A0ABQ5S1S0_9CHLO</name>
<reference evidence="1 2" key="1">
    <citation type="journal article" date="2023" name="IScience">
        <title>Expanded male sex-determining region conserved during the evolution of homothallism in the green alga Volvox.</title>
        <authorList>
            <person name="Yamamoto K."/>
            <person name="Matsuzaki R."/>
            <person name="Mahakham W."/>
            <person name="Heman W."/>
            <person name="Sekimoto H."/>
            <person name="Kawachi M."/>
            <person name="Minakuchi Y."/>
            <person name="Toyoda A."/>
            <person name="Nozaki H."/>
        </authorList>
    </citation>
    <scope>NUCLEOTIDE SEQUENCE [LARGE SCALE GENOMIC DNA]</scope>
    <source>
        <strain evidence="1 2">NIES-4468</strain>
    </source>
</reference>
<comment type="caution">
    <text evidence="1">The sequence shown here is derived from an EMBL/GenBank/DDBJ whole genome shotgun (WGS) entry which is preliminary data.</text>
</comment>
<gene>
    <name evidence="1" type="ORF">VaNZ11_006911</name>
</gene>
<evidence type="ECO:0000313" key="2">
    <source>
        <dbReference type="Proteomes" id="UP001165090"/>
    </source>
</evidence>
<evidence type="ECO:0000313" key="1">
    <source>
        <dbReference type="EMBL" id="GLI63813.1"/>
    </source>
</evidence>
<keyword evidence="2" id="KW-1185">Reference proteome</keyword>
<proteinExistence type="predicted"/>